<dbReference type="AlphaFoldDB" id="A0A5C7FY57"/>
<keyword evidence="4" id="KW-1185">Reference proteome</keyword>
<feature type="domain" description="Secretion system C-terminal sorting" evidence="2">
    <location>
        <begin position="826"/>
        <end position="897"/>
    </location>
</feature>
<evidence type="ECO:0000259" key="2">
    <source>
        <dbReference type="Pfam" id="PF18962"/>
    </source>
</evidence>
<dbReference type="Pfam" id="PF18962">
    <property type="entry name" value="Por_Secre_tail"/>
    <property type="match status" value="1"/>
</dbReference>
<keyword evidence="1" id="KW-0732">Signal</keyword>
<organism evidence="3 4">
    <name type="scientific">Neolewinella aurantiaca</name>
    <dbReference type="NCBI Taxonomy" id="2602767"/>
    <lineage>
        <taxon>Bacteria</taxon>
        <taxon>Pseudomonadati</taxon>
        <taxon>Bacteroidota</taxon>
        <taxon>Saprospiria</taxon>
        <taxon>Saprospirales</taxon>
        <taxon>Lewinellaceae</taxon>
        <taxon>Neolewinella</taxon>
    </lineage>
</organism>
<accession>A0A5C7FY57</accession>
<dbReference type="OrthoDB" id="5381604at2"/>
<dbReference type="Proteomes" id="UP000321907">
    <property type="component" value="Unassembled WGS sequence"/>
</dbReference>
<feature type="signal peptide" evidence="1">
    <location>
        <begin position="1"/>
        <end position="19"/>
    </location>
</feature>
<proteinExistence type="predicted"/>
<gene>
    <name evidence="3" type="ORF">FUA23_08420</name>
</gene>
<dbReference type="EMBL" id="VOXD01000010">
    <property type="protein sequence ID" value="TXF89970.1"/>
    <property type="molecule type" value="Genomic_DNA"/>
</dbReference>
<dbReference type="NCBIfam" id="TIGR04183">
    <property type="entry name" value="Por_Secre_tail"/>
    <property type="match status" value="1"/>
</dbReference>
<dbReference type="InterPro" id="IPR026444">
    <property type="entry name" value="Secre_tail"/>
</dbReference>
<dbReference type="Gene3D" id="2.60.120.260">
    <property type="entry name" value="Galactose-binding domain-like"/>
    <property type="match status" value="2"/>
</dbReference>
<sequence length="900" mass="96733">MQRVLFFLMVAFFCGTLSAQVVLEDFEGGIADLPWNAFEGTYDGPVLNPEDTTGINPSEWVGSYTKAGDRAYSYFVAQLADPLDLSVNNQYSIQINAGAATQLLMKLEGGGNSIEKIVNIPTPNVWRTYTFDFSAAAGFTGMTDIILFFDPGVETSTDTYLFDNLIASPAGDCAGTEADPTILDDFECQRNASYGVPGFDDITAIANPDPSGINTSTTVGQYTDQEGAFHALVIDYNGAIDLSVNNQLCLKVWAPVAGDLLFKIEGGASAAFEMAQTITETETWVEVCQDFSAQAGGDYGQFTLFLNAGQDGTGDIYYLDDITLTPAPAAEAIEDFEDGASLAWNPLNDNNALHGTFAVVANPDATGINTSDNVGSYVRGSSNFATLTSSLLEGIDLSGNPQLNIDVLAPAGATTVTMNLISALNGATSVNADVTTPGSWETLNFNFEGVADVTDFGEIQLQFDPMTTGTGQYYFDNLVQGASTVDVCADVEPDLDILDDFECQRNANYTCCDVTVVPVNNPDITPTNSSAKVGEVTDPPGSFNALVHDNVDAFDFEVKNRLQAKVWAPVTGQILFKLEGGDNPAVEFFADIPVANEWVEYEIDFSGAAGQGHTRLVIFFGAGGENTENNIYYIDDLQFSRAPYVNDCVVTFENEDETISSWAYFANGALEGNEFIISDNPNASGINTSAKVGTFEEAADGEEFAGMFADTKAPIILPTSNKVVKMKMLMPVAGDVVLKLEGGPEELPQSGDIFAQYTTPGEWQELTFDMSVVPDDAPYTRLTLIPNFGVIPAETLTFYFDDIAVGNGSCIATSIFTPVVIDDLRVFPNPVRTVLTIDKPEGAVSFELTNMLGQNAKRLSVDRAQTQVQWDVNELPVGTYVLTARSANGMPVARTMIIHE</sequence>
<reference evidence="3 4" key="1">
    <citation type="submission" date="2019-08" db="EMBL/GenBank/DDBJ databases">
        <title>Lewinella sp. strain SSH13 Genome sequencing and assembly.</title>
        <authorList>
            <person name="Kim I."/>
        </authorList>
    </citation>
    <scope>NUCLEOTIDE SEQUENCE [LARGE SCALE GENOMIC DNA]</scope>
    <source>
        <strain evidence="3 4">SSH13</strain>
    </source>
</reference>
<evidence type="ECO:0000313" key="3">
    <source>
        <dbReference type="EMBL" id="TXF89970.1"/>
    </source>
</evidence>
<evidence type="ECO:0000313" key="4">
    <source>
        <dbReference type="Proteomes" id="UP000321907"/>
    </source>
</evidence>
<feature type="chain" id="PRO_5022959679" evidence="1">
    <location>
        <begin position="20"/>
        <end position="900"/>
    </location>
</feature>
<name>A0A5C7FY57_9BACT</name>
<comment type="caution">
    <text evidence="3">The sequence shown here is derived from an EMBL/GenBank/DDBJ whole genome shotgun (WGS) entry which is preliminary data.</text>
</comment>
<evidence type="ECO:0000256" key="1">
    <source>
        <dbReference type="SAM" id="SignalP"/>
    </source>
</evidence>
<protein>
    <submittedName>
        <fullName evidence="3">T9SS type A sorting domain-containing protein</fullName>
    </submittedName>
</protein>
<dbReference type="RefSeq" id="WP_147930290.1">
    <property type="nucleotide sequence ID" value="NZ_VOXD01000010.1"/>
</dbReference>